<dbReference type="Proteomes" id="UP001223144">
    <property type="component" value="Unassembled WGS sequence"/>
</dbReference>
<keyword evidence="4" id="KW-1185">Reference proteome</keyword>
<keyword evidence="2" id="KW-0472">Membrane</keyword>
<sequence length="115" mass="12697">MRILLHAYWLVSGYGLRASRALAVAMGLPVVLMMLWGLPNPTPKQTATGTMAAPGSRIHLVIDKSDPVLTGPLGTPLDPQTSREGRARRAELRRLPKQRPGPHHRRNVDRDVQPI</sequence>
<name>A0ABT6HIL7_9ACTN</name>
<evidence type="ECO:0000313" key="4">
    <source>
        <dbReference type="Proteomes" id="UP001223144"/>
    </source>
</evidence>
<dbReference type="EMBL" id="JARWBG010000005">
    <property type="protein sequence ID" value="MDH2388586.1"/>
    <property type="molecule type" value="Genomic_DNA"/>
</dbReference>
<feature type="compositionally biased region" description="Basic residues" evidence="1">
    <location>
        <begin position="95"/>
        <end position="107"/>
    </location>
</feature>
<evidence type="ECO:0000313" key="3">
    <source>
        <dbReference type="EMBL" id="MDH2388586.1"/>
    </source>
</evidence>
<organism evidence="3 4">
    <name type="scientific">Streptomyces chengmaiensis</name>
    <dbReference type="NCBI Taxonomy" id="3040919"/>
    <lineage>
        <taxon>Bacteria</taxon>
        <taxon>Bacillati</taxon>
        <taxon>Actinomycetota</taxon>
        <taxon>Actinomycetes</taxon>
        <taxon>Kitasatosporales</taxon>
        <taxon>Streptomycetaceae</taxon>
        <taxon>Streptomyces</taxon>
    </lineage>
</organism>
<feature type="compositionally biased region" description="Basic and acidic residues" evidence="1">
    <location>
        <begin position="81"/>
        <end position="94"/>
    </location>
</feature>
<keyword evidence="2" id="KW-0812">Transmembrane</keyword>
<proteinExistence type="predicted"/>
<dbReference type="RefSeq" id="WP_279926881.1">
    <property type="nucleotide sequence ID" value="NZ_JARWBG010000005.1"/>
</dbReference>
<protein>
    <submittedName>
        <fullName evidence="3">Uncharacterized protein</fullName>
    </submittedName>
</protein>
<gene>
    <name evidence="3" type="ORF">QCN29_07265</name>
</gene>
<evidence type="ECO:0000256" key="2">
    <source>
        <dbReference type="SAM" id="Phobius"/>
    </source>
</evidence>
<keyword evidence="2" id="KW-1133">Transmembrane helix</keyword>
<feature type="transmembrane region" description="Helical" evidence="2">
    <location>
        <begin position="21"/>
        <end position="38"/>
    </location>
</feature>
<comment type="caution">
    <text evidence="3">The sequence shown here is derived from an EMBL/GenBank/DDBJ whole genome shotgun (WGS) entry which is preliminary data.</text>
</comment>
<accession>A0ABT6HIL7</accession>
<feature type="region of interest" description="Disordered" evidence="1">
    <location>
        <begin position="69"/>
        <end position="115"/>
    </location>
</feature>
<evidence type="ECO:0000256" key="1">
    <source>
        <dbReference type="SAM" id="MobiDB-lite"/>
    </source>
</evidence>
<reference evidence="3 4" key="1">
    <citation type="submission" date="2023-04" db="EMBL/GenBank/DDBJ databases">
        <title>Streptomyces chengmaiensis sp. nov. isolated from the stem of mangrove plant in Hainan.</title>
        <authorList>
            <person name="Huang X."/>
            <person name="Zhou S."/>
            <person name="Chu X."/>
            <person name="Xie Y."/>
            <person name="Lin Y."/>
        </authorList>
    </citation>
    <scope>NUCLEOTIDE SEQUENCE [LARGE SCALE GENOMIC DNA]</scope>
    <source>
        <strain evidence="3 4">HNM0663</strain>
    </source>
</reference>